<evidence type="ECO:0000313" key="4">
    <source>
        <dbReference type="WBParaSite" id="ASIM_0000650801-mRNA-1"/>
    </source>
</evidence>
<dbReference type="EMBL" id="UYRR01013463">
    <property type="protein sequence ID" value="VDK26799.1"/>
    <property type="molecule type" value="Genomic_DNA"/>
</dbReference>
<dbReference type="WBParaSite" id="ASIM_0000650801-mRNA-1">
    <property type="protein sequence ID" value="ASIM_0000650801-mRNA-1"/>
    <property type="gene ID" value="ASIM_0000650801"/>
</dbReference>
<feature type="compositionally biased region" description="Basic and acidic residues" evidence="1">
    <location>
        <begin position="112"/>
        <end position="122"/>
    </location>
</feature>
<evidence type="ECO:0000313" key="2">
    <source>
        <dbReference type="EMBL" id="VDK26799.1"/>
    </source>
</evidence>
<protein>
    <submittedName>
        <fullName evidence="4">Ovule protein</fullName>
    </submittedName>
</protein>
<name>A0A0M3JFV4_ANISI</name>
<dbReference type="AlphaFoldDB" id="A0A0M3JFV4"/>
<dbReference type="Proteomes" id="UP000267096">
    <property type="component" value="Unassembled WGS sequence"/>
</dbReference>
<evidence type="ECO:0000256" key="1">
    <source>
        <dbReference type="SAM" id="MobiDB-lite"/>
    </source>
</evidence>
<sequence>MHYGKLKISPTSDGMVTEDTARKLHLNLNMNVNLNDVYPSVFKIKTPSTWRKESVYSDGKEPSYMVMSHFARTTKLAHIASKVSHFQSFEVSSARSDETLQAENEVGDESNETWKDNNTRVGNKLDEKRSQFDGYYGSLLISSFTKMPLV</sequence>
<reference evidence="2 3" key="2">
    <citation type="submission" date="2018-11" db="EMBL/GenBank/DDBJ databases">
        <authorList>
            <consortium name="Pathogen Informatics"/>
        </authorList>
    </citation>
    <scope>NUCLEOTIDE SEQUENCE [LARGE SCALE GENOMIC DNA]</scope>
</reference>
<proteinExistence type="predicted"/>
<keyword evidence="3" id="KW-1185">Reference proteome</keyword>
<reference evidence="4" key="1">
    <citation type="submission" date="2017-02" db="UniProtKB">
        <authorList>
            <consortium name="WormBaseParasite"/>
        </authorList>
    </citation>
    <scope>IDENTIFICATION</scope>
</reference>
<organism evidence="4">
    <name type="scientific">Anisakis simplex</name>
    <name type="common">Herring worm</name>
    <dbReference type="NCBI Taxonomy" id="6269"/>
    <lineage>
        <taxon>Eukaryota</taxon>
        <taxon>Metazoa</taxon>
        <taxon>Ecdysozoa</taxon>
        <taxon>Nematoda</taxon>
        <taxon>Chromadorea</taxon>
        <taxon>Rhabditida</taxon>
        <taxon>Spirurina</taxon>
        <taxon>Ascaridomorpha</taxon>
        <taxon>Ascaridoidea</taxon>
        <taxon>Anisakidae</taxon>
        <taxon>Anisakis</taxon>
        <taxon>Anisakis simplex complex</taxon>
    </lineage>
</organism>
<gene>
    <name evidence="2" type="ORF">ASIM_LOCUS6287</name>
</gene>
<accession>A0A0M3JFV4</accession>
<feature type="region of interest" description="Disordered" evidence="1">
    <location>
        <begin position="102"/>
        <end position="122"/>
    </location>
</feature>
<evidence type="ECO:0000313" key="3">
    <source>
        <dbReference type="Proteomes" id="UP000267096"/>
    </source>
</evidence>